<keyword evidence="4 7" id="KW-0863">Zinc-finger</keyword>
<evidence type="ECO:0000256" key="6">
    <source>
        <dbReference type="ARBA" id="ARBA00023242"/>
    </source>
</evidence>
<proteinExistence type="predicted"/>
<dbReference type="AlphaFoldDB" id="A0A8D9A5I6"/>
<keyword evidence="6" id="KW-0539">Nucleus</keyword>
<dbReference type="Gene3D" id="3.30.160.60">
    <property type="entry name" value="Classic Zinc Finger"/>
    <property type="match status" value="5"/>
</dbReference>
<dbReference type="Pfam" id="PF00096">
    <property type="entry name" value="zf-C2H2"/>
    <property type="match status" value="5"/>
</dbReference>
<feature type="domain" description="C2H2-type" evidence="9">
    <location>
        <begin position="338"/>
        <end position="367"/>
    </location>
</feature>
<keyword evidence="5" id="KW-0862">Zinc</keyword>
<feature type="region of interest" description="Disordered" evidence="8">
    <location>
        <begin position="1"/>
        <end position="25"/>
    </location>
</feature>
<name>A0A8D9A5I6_9HEMI</name>
<feature type="domain" description="C2H2-type" evidence="9">
    <location>
        <begin position="400"/>
        <end position="427"/>
    </location>
</feature>
<evidence type="ECO:0000256" key="4">
    <source>
        <dbReference type="ARBA" id="ARBA00022771"/>
    </source>
</evidence>
<accession>A0A8D9A5I6</accession>
<dbReference type="FunFam" id="3.30.160.60:FF:002343">
    <property type="entry name" value="Zinc finger protein 33A"/>
    <property type="match status" value="1"/>
</dbReference>
<keyword evidence="2" id="KW-0479">Metal-binding</keyword>
<evidence type="ECO:0000259" key="9">
    <source>
        <dbReference type="PROSITE" id="PS50157"/>
    </source>
</evidence>
<evidence type="ECO:0000313" key="10">
    <source>
        <dbReference type="EMBL" id="CAG6759249.1"/>
    </source>
</evidence>
<evidence type="ECO:0000256" key="8">
    <source>
        <dbReference type="SAM" id="MobiDB-lite"/>
    </source>
</evidence>
<dbReference type="PANTHER" id="PTHR24394">
    <property type="entry name" value="ZINC FINGER PROTEIN"/>
    <property type="match status" value="1"/>
</dbReference>
<protein>
    <submittedName>
        <fullName evidence="10">Zinc finger protein 436</fullName>
    </submittedName>
</protein>
<evidence type="ECO:0000256" key="2">
    <source>
        <dbReference type="ARBA" id="ARBA00022723"/>
    </source>
</evidence>
<evidence type="ECO:0000256" key="1">
    <source>
        <dbReference type="ARBA" id="ARBA00004123"/>
    </source>
</evidence>
<keyword evidence="3" id="KW-0677">Repeat</keyword>
<feature type="domain" description="C2H2-type" evidence="9">
    <location>
        <begin position="372"/>
        <end position="399"/>
    </location>
</feature>
<feature type="domain" description="C2H2-type" evidence="9">
    <location>
        <begin position="278"/>
        <end position="305"/>
    </location>
</feature>
<feature type="compositionally biased region" description="Low complexity" evidence="8">
    <location>
        <begin position="10"/>
        <end position="25"/>
    </location>
</feature>
<dbReference type="SMART" id="SM00355">
    <property type="entry name" value="ZnF_C2H2"/>
    <property type="match status" value="6"/>
</dbReference>
<dbReference type="FunFam" id="3.30.160.60:FF:000145">
    <property type="entry name" value="Zinc finger protein 574"/>
    <property type="match status" value="1"/>
</dbReference>
<dbReference type="InterPro" id="IPR013087">
    <property type="entry name" value="Znf_C2H2_type"/>
</dbReference>
<organism evidence="10">
    <name type="scientific">Cacopsylla melanoneura</name>
    <dbReference type="NCBI Taxonomy" id="428564"/>
    <lineage>
        <taxon>Eukaryota</taxon>
        <taxon>Metazoa</taxon>
        <taxon>Ecdysozoa</taxon>
        <taxon>Arthropoda</taxon>
        <taxon>Hexapoda</taxon>
        <taxon>Insecta</taxon>
        <taxon>Pterygota</taxon>
        <taxon>Neoptera</taxon>
        <taxon>Paraneoptera</taxon>
        <taxon>Hemiptera</taxon>
        <taxon>Sternorrhyncha</taxon>
        <taxon>Psylloidea</taxon>
        <taxon>Psyllidae</taxon>
        <taxon>Psyllinae</taxon>
        <taxon>Cacopsylla</taxon>
    </lineage>
</organism>
<dbReference type="SUPFAM" id="SSF57667">
    <property type="entry name" value="beta-beta-alpha zinc fingers"/>
    <property type="match status" value="3"/>
</dbReference>
<feature type="domain" description="C2H2-type" evidence="9">
    <location>
        <begin position="306"/>
        <end position="333"/>
    </location>
</feature>
<dbReference type="GO" id="GO:0000981">
    <property type="term" value="F:DNA-binding transcription factor activity, RNA polymerase II-specific"/>
    <property type="evidence" value="ECO:0007669"/>
    <property type="project" value="TreeGrafter"/>
</dbReference>
<dbReference type="EMBL" id="HBUF01552016">
    <property type="protein sequence ID" value="CAG6759249.1"/>
    <property type="molecule type" value="Transcribed_RNA"/>
</dbReference>
<comment type="subcellular location">
    <subcellularLocation>
        <location evidence="1">Nucleus</location>
    </subcellularLocation>
</comment>
<evidence type="ECO:0000256" key="5">
    <source>
        <dbReference type="ARBA" id="ARBA00022833"/>
    </source>
</evidence>
<dbReference type="PROSITE" id="PS50157">
    <property type="entry name" value="ZINC_FINGER_C2H2_2"/>
    <property type="match status" value="6"/>
</dbReference>
<dbReference type="GO" id="GO:0005634">
    <property type="term" value="C:nucleus"/>
    <property type="evidence" value="ECO:0007669"/>
    <property type="project" value="UniProtKB-SubCell"/>
</dbReference>
<dbReference type="GO" id="GO:0008270">
    <property type="term" value="F:zinc ion binding"/>
    <property type="evidence" value="ECO:0007669"/>
    <property type="project" value="UniProtKB-KW"/>
</dbReference>
<dbReference type="PROSITE" id="PS00028">
    <property type="entry name" value="ZINC_FINGER_C2H2_1"/>
    <property type="match status" value="6"/>
</dbReference>
<evidence type="ECO:0000256" key="7">
    <source>
        <dbReference type="PROSITE-ProRule" id="PRU00042"/>
    </source>
</evidence>
<dbReference type="InterPro" id="IPR036236">
    <property type="entry name" value="Znf_C2H2_sf"/>
</dbReference>
<feature type="domain" description="C2H2-type" evidence="9">
    <location>
        <begin position="250"/>
        <end position="277"/>
    </location>
</feature>
<reference evidence="10" key="1">
    <citation type="submission" date="2021-05" db="EMBL/GenBank/DDBJ databases">
        <authorList>
            <person name="Alioto T."/>
            <person name="Alioto T."/>
            <person name="Gomez Garrido J."/>
        </authorList>
    </citation>
    <scope>NUCLEOTIDE SEQUENCE</scope>
</reference>
<evidence type="ECO:0000256" key="3">
    <source>
        <dbReference type="ARBA" id="ARBA00022737"/>
    </source>
</evidence>
<sequence length="435" mass="48759">MNHLSQYRNSAIAAPHSHQSSSSSSHFSSANCLQSFPSSSRFSPHNFMERVMQIPNDLSRYQVSNFEQTRLETLSELDKIQTMNSGNCYGKSPSSSVATSVAGSSCSNGVLSSESRNYLSASNLVNTPMVDTKVDTNLLPASNNTTSSSSKNCNDCFKIPTASASTSTSPLVIAKCMIDVSTMTDPLTVEEQERLGQWEGFAAVQSGNKVAEYLTSLRQFLKLTPPGESKKRGGLGDVRIVTSPDGSRLYCCSECQMAYPDKTLLEQHLAQHKVERRFICNICGAGLKRKEHLDRHQLSHSTDRPFTCGACPKTFKRNEHLARHYVTHSGEKHQIRPYACPACPKSFKRNEHLARHFEARHYEGEKNQERPYACTACPKTFRRNEHLARHLVTHFGEKNQVCTECGKGFYRRDHLQKHFQGHLTKRLRMAAMQTT</sequence>
<dbReference type="FunFam" id="3.30.160.60:FF:000100">
    <property type="entry name" value="Zinc finger 45-like"/>
    <property type="match status" value="1"/>
</dbReference>
<dbReference type="PANTHER" id="PTHR24394:SF44">
    <property type="entry name" value="ZINC FINGER PROTEIN 271-LIKE"/>
    <property type="match status" value="1"/>
</dbReference>